<dbReference type="InterPro" id="IPR015422">
    <property type="entry name" value="PyrdxlP-dep_Trfase_small"/>
</dbReference>
<dbReference type="RefSeq" id="WP_373950255.1">
    <property type="nucleotide sequence ID" value="NZ_JBHDLN010000004.1"/>
</dbReference>
<dbReference type="InterPro" id="IPR049704">
    <property type="entry name" value="Aminotrans_3_PPA_site"/>
</dbReference>
<dbReference type="SUPFAM" id="SSF53383">
    <property type="entry name" value="PLP-dependent transferases"/>
    <property type="match status" value="1"/>
</dbReference>
<dbReference type="Pfam" id="PF00202">
    <property type="entry name" value="Aminotran_3"/>
    <property type="match status" value="1"/>
</dbReference>
<keyword evidence="2 3" id="KW-0663">Pyridoxal phosphate</keyword>
<dbReference type="InterPro" id="IPR015424">
    <property type="entry name" value="PyrdxlP-dep_Trfase"/>
</dbReference>
<keyword evidence="5" id="KW-1185">Reference proteome</keyword>
<dbReference type="Gene3D" id="3.90.1150.10">
    <property type="entry name" value="Aspartate Aminotransferase, domain 1"/>
    <property type="match status" value="1"/>
</dbReference>
<dbReference type="PANTHER" id="PTHR43094:SF1">
    <property type="entry name" value="AMINOTRANSFERASE CLASS-III"/>
    <property type="match status" value="1"/>
</dbReference>
<evidence type="ECO:0000256" key="1">
    <source>
        <dbReference type="ARBA" id="ARBA00008954"/>
    </source>
</evidence>
<keyword evidence="4" id="KW-0808">Transferase</keyword>
<name>A0ABV4UZ56_9BACL</name>
<accession>A0ABV4UZ56</accession>
<proteinExistence type="inferred from homology"/>
<dbReference type="GO" id="GO:0008483">
    <property type="term" value="F:transaminase activity"/>
    <property type="evidence" value="ECO:0007669"/>
    <property type="project" value="UniProtKB-KW"/>
</dbReference>
<organism evidence="4 5">
    <name type="scientific">Paenibacillus oleatilyticus</name>
    <dbReference type="NCBI Taxonomy" id="2594886"/>
    <lineage>
        <taxon>Bacteria</taxon>
        <taxon>Bacillati</taxon>
        <taxon>Bacillota</taxon>
        <taxon>Bacilli</taxon>
        <taxon>Bacillales</taxon>
        <taxon>Paenibacillaceae</taxon>
        <taxon>Paenibacillus</taxon>
    </lineage>
</organism>
<reference evidence="4 5" key="1">
    <citation type="submission" date="2024-09" db="EMBL/GenBank/DDBJ databases">
        <authorList>
            <person name="Makale K.P.P."/>
            <person name="Makhzoum A."/>
            <person name="Rantong G."/>
            <person name="Rahube T.O."/>
        </authorList>
    </citation>
    <scope>NUCLEOTIDE SEQUENCE [LARGE SCALE GENOMIC DNA]</scope>
    <source>
        <strain evidence="4 5">KM_D13</strain>
    </source>
</reference>
<comment type="caution">
    <text evidence="4">The sequence shown here is derived from an EMBL/GenBank/DDBJ whole genome shotgun (WGS) entry which is preliminary data.</text>
</comment>
<dbReference type="InterPro" id="IPR005814">
    <property type="entry name" value="Aminotrans_3"/>
</dbReference>
<evidence type="ECO:0000256" key="2">
    <source>
        <dbReference type="ARBA" id="ARBA00022898"/>
    </source>
</evidence>
<evidence type="ECO:0000313" key="5">
    <source>
        <dbReference type="Proteomes" id="UP001575622"/>
    </source>
</evidence>
<dbReference type="Proteomes" id="UP001575622">
    <property type="component" value="Unassembled WGS sequence"/>
</dbReference>
<dbReference type="EMBL" id="JBHDLN010000004">
    <property type="protein sequence ID" value="MFB0842384.1"/>
    <property type="molecule type" value="Genomic_DNA"/>
</dbReference>
<dbReference type="InterPro" id="IPR015421">
    <property type="entry name" value="PyrdxlP-dep_Trfase_major"/>
</dbReference>
<comment type="similarity">
    <text evidence="1 3">Belongs to the class-III pyridoxal-phosphate-dependent aminotransferase family.</text>
</comment>
<evidence type="ECO:0000313" key="4">
    <source>
        <dbReference type="EMBL" id="MFB0842384.1"/>
    </source>
</evidence>
<keyword evidence="4" id="KW-0032">Aminotransferase</keyword>
<dbReference type="Gene3D" id="3.40.640.10">
    <property type="entry name" value="Type I PLP-dependent aspartate aminotransferase-like (Major domain)"/>
    <property type="match status" value="1"/>
</dbReference>
<dbReference type="PANTHER" id="PTHR43094">
    <property type="entry name" value="AMINOTRANSFERASE"/>
    <property type="match status" value="1"/>
</dbReference>
<evidence type="ECO:0000256" key="3">
    <source>
        <dbReference type="RuleBase" id="RU003560"/>
    </source>
</evidence>
<dbReference type="CDD" id="cd00610">
    <property type="entry name" value="OAT_like"/>
    <property type="match status" value="1"/>
</dbReference>
<gene>
    <name evidence="4" type="ORF">ACEU3E_09395</name>
</gene>
<dbReference type="PROSITE" id="PS00600">
    <property type="entry name" value="AA_TRANSFER_CLASS_3"/>
    <property type="match status" value="1"/>
</dbReference>
<protein>
    <submittedName>
        <fullName evidence="4">Aspartate aminotransferase family protein</fullName>
    </submittedName>
</protein>
<sequence>MTHMTEDSSKPYPVLHPFTYMPEPSAFDSGSPYIRLCRAQGCWAYDEQNRAYLYATTGATSVGLGHPRVLEAIAKQYAALSFASTCAQSHPLAVPLAERLIRLCGGHYAKAFYSADGSGAVESAMRLARQYWIAASQPKRSKFVSLEGGYHGTTFGSGSVTHLGIREMFGPGLAGCYNAATPNLYRPPVEGRPEWIVSFCLDHLEETIFEAGPDEVAAVLLEPVQGVNGIVPLPREYVTEVRELTRKYGILLVMDEIGTGLGRAGHWTVSQHFGIQPDLLTVSKGLTGGYFPLTATLLSTEMDRLLFGRGGVFLHGVTLSGHPVGCAAAMAVLDILEEEGLVERSRHEGDAMLSELKSGLGDHPFVGDIRGMGMMLAIEFVACKDSKQPVDDAFGLQLSKLLREAGVLGSFLSGVLTLYPPLTLGQDEARQLTNAVIDAVSKLS</sequence>
<dbReference type="PIRSF" id="PIRSF000521">
    <property type="entry name" value="Transaminase_4ab_Lys_Orn"/>
    <property type="match status" value="1"/>
</dbReference>